<proteinExistence type="predicted"/>
<dbReference type="PROSITE" id="PS51471">
    <property type="entry name" value="FE2OG_OXY"/>
    <property type="match status" value="1"/>
</dbReference>
<evidence type="ECO:0000313" key="2">
    <source>
        <dbReference type="EMBL" id="WOO85712.1"/>
    </source>
</evidence>
<dbReference type="Pfam" id="PF13532">
    <property type="entry name" value="2OG-FeII_Oxy_2"/>
    <property type="match status" value="1"/>
</dbReference>
<dbReference type="Gene3D" id="2.60.120.590">
    <property type="entry name" value="Alpha-ketoglutarate-dependent dioxygenase AlkB-like"/>
    <property type="match status" value="1"/>
</dbReference>
<keyword evidence="2" id="KW-0560">Oxidoreductase</keyword>
<dbReference type="PANTHER" id="PTHR21052">
    <property type="entry name" value="SPERMATOGENESIS ASSOCIATED 11-RELATED"/>
    <property type="match status" value="1"/>
</dbReference>
<dbReference type="PANTHER" id="PTHR21052:SF0">
    <property type="entry name" value="ALPHA-KETOGLUTARATE-DEPENDENT DIOXYGENASE ALKB HOMOLOG 7, MITOCHONDRIAL"/>
    <property type="match status" value="1"/>
</dbReference>
<dbReference type="EMBL" id="CP086720">
    <property type="protein sequence ID" value="WOO85712.1"/>
    <property type="molecule type" value="Genomic_DNA"/>
</dbReference>
<gene>
    <name evidence="2" type="primary">ALKBH7</name>
    <name evidence="2" type="ORF">LOC62_07G009207</name>
</gene>
<reference evidence="2" key="1">
    <citation type="submission" date="2023-10" db="EMBL/GenBank/DDBJ databases">
        <authorList>
            <person name="Noh H."/>
        </authorList>
    </citation>
    <scope>NUCLEOTIDE SEQUENCE</scope>
    <source>
        <strain evidence="2">DUCC4014</strain>
    </source>
</reference>
<dbReference type="RefSeq" id="XP_062631738.1">
    <property type="nucleotide sequence ID" value="XM_062775754.1"/>
</dbReference>
<dbReference type="InterPro" id="IPR005123">
    <property type="entry name" value="Oxoglu/Fe-dep_dioxygenase_dom"/>
</dbReference>
<dbReference type="Proteomes" id="UP000827549">
    <property type="component" value="Chromosome 7"/>
</dbReference>
<dbReference type="InterPro" id="IPR027450">
    <property type="entry name" value="AlkB-like"/>
</dbReference>
<evidence type="ECO:0000313" key="3">
    <source>
        <dbReference type="Proteomes" id="UP000827549"/>
    </source>
</evidence>
<dbReference type="GeneID" id="87812370"/>
<dbReference type="AlphaFoldDB" id="A0AAF0YHH5"/>
<dbReference type="GO" id="GO:0016706">
    <property type="term" value="F:2-oxoglutarate-dependent dioxygenase activity"/>
    <property type="evidence" value="ECO:0007669"/>
    <property type="project" value="TreeGrafter"/>
</dbReference>
<protein>
    <submittedName>
        <fullName evidence="2">Alpha-ketoglutarate-dependent dioxygenase alkB 7, mitochondrial</fullName>
    </submittedName>
</protein>
<dbReference type="SUPFAM" id="SSF51197">
    <property type="entry name" value="Clavaminate synthase-like"/>
    <property type="match status" value="1"/>
</dbReference>
<dbReference type="GO" id="GO:0006631">
    <property type="term" value="P:fatty acid metabolic process"/>
    <property type="evidence" value="ECO:0007669"/>
    <property type="project" value="TreeGrafter"/>
</dbReference>
<dbReference type="InterPro" id="IPR032870">
    <property type="entry name" value="ALKBH7-like"/>
</dbReference>
<dbReference type="GO" id="GO:0005759">
    <property type="term" value="C:mitochondrial matrix"/>
    <property type="evidence" value="ECO:0007669"/>
    <property type="project" value="TreeGrafter"/>
</dbReference>
<keyword evidence="2" id="KW-0223">Dioxygenase</keyword>
<evidence type="ECO:0000259" key="1">
    <source>
        <dbReference type="PROSITE" id="PS51471"/>
    </source>
</evidence>
<feature type="domain" description="Fe2OG dioxygenase" evidence="1">
    <location>
        <begin position="163"/>
        <end position="269"/>
    </location>
</feature>
<keyword evidence="3" id="KW-1185">Reference proteome</keyword>
<dbReference type="GO" id="GO:0006974">
    <property type="term" value="P:DNA damage response"/>
    <property type="evidence" value="ECO:0007669"/>
    <property type="project" value="InterPro"/>
</dbReference>
<dbReference type="InterPro" id="IPR037151">
    <property type="entry name" value="AlkB-like_sf"/>
</dbReference>
<name>A0AAF0YHH5_9TREE</name>
<sequence>MRATRSLFSTLAHRLTAPSPLIRARGGAPATPPASLADDFVLFPAFFSPGESRALAELALWKLDRMDSTRRRRRRKATGEAEVVPVTDEPVTPLAAALQDLFAGPYGFEEGHFDSVIHQYRESLVTSLPPVPGSTLALLARLYNLVPTLSVPEEPVPEDLPPPRSSMHVLHLAPEGAILPHVDNLEAMGETIVGATLGAPRVLRLEAEGDGDKHGWDVLVPSGSVYMQKGSVRYKYAHSILPYTHEDSKWDGEALQPGHRISLMVRDTPKAPM</sequence>
<accession>A0AAF0YHH5</accession>
<organism evidence="2 3">
    <name type="scientific">Vanrija pseudolonga</name>
    <dbReference type="NCBI Taxonomy" id="143232"/>
    <lineage>
        <taxon>Eukaryota</taxon>
        <taxon>Fungi</taxon>
        <taxon>Dikarya</taxon>
        <taxon>Basidiomycota</taxon>
        <taxon>Agaricomycotina</taxon>
        <taxon>Tremellomycetes</taxon>
        <taxon>Trichosporonales</taxon>
        <taxon>Trichosporonaceae</taxon>
        <taxon>Vanrija</taxon>
    </lineage>
</organism>